<dbReference type="AlphaFoldDB" id="A0A1Y3ASE3"/>
<dbReference type="OrthoDB" id="21060at2759"/>
<dbReference type="PANTHER" id="PTHR15138">
    <property type="entry name" value="TRANSCRIPTION INITIATION FACTOR TFIID SUBUNIT 4"/>
    <property type="match status" value="1"/>
</dbReference>
<feature type="compositionally biased region" description="Low complexity" evidence="6">
    <location>
        <begin position="127"/>
        <end position="138"/>
    </location>
</feature>
<reference evidence="8 9" key="1">
    <citation type="submission" date="2017-03" db="EMBL/GenBank/DDBJ databases">
        <title>Genome Survey of Euroglyphus maynei.</title>
        <authorList>
            <person name="Arlian L.G."/>
            <person name="Morgan M.S."/>
            <person name="Rider S.D."/>
        </authorList>
    </citation>
    <scope>NUCLEOTIDE SEQUENCE [LARGE SCALE GENOMIC DNA]</scope>
    <source>
        <strain evidence="8">Arlian Lab</strain>
        <tissue evidence="8">Whole body</tissue>
    </source>
</reference>
<sequence>MFYQDDTIQPEDFTTQLQRELNSSEQPCLVPFLKKSLPYLRYSLMKEELKIEGVRPPPPSATMAYPSNVHAMAAAAQNLSHIQNISPVPAVSPQSRPSLPVRLLGTNSNLLASGNVPAGAQIITSLQPPHQQQLHQPPGSSNHHHQQNSLGPIVLTSPNHHTRCPTITSHTGHQHPSLISMSPNLQTTNTSFSHSRFPSAIHSTVQSQPSPLLSSPASVTTPSVQTPSAKSKKSSSKSKAKSKKEKALAAVASLSTTSSVSSIVPGGERSATATGSSFREDDDINDVAAMGGVNLAEESQQILAGNAEIIGQQIRSCKDEPFLYTSPLKQKLTKIVKRYDLEDFSHDVVALVSHAAEERLKTLVEQLGAIAEHRQENLR</sequence>
<dbReference type="InterPro" id="IPR007900">
    <property type="entry name" value="TAF4_C"/>
</dbReference>
<dbReference type="Pfam" id="PF07531">
    <property type="entry name" value="TAFH"/>
    <property type="match status" value="1"/>
</dbReference>
<keyword evidence="9" id="KW-1185">Reference proteome</keyword>
<evidence type="ECO:0000313" key="8">
    <source>
        <dbReference type="EMBL" id="OTF71361.1"/>
    </source>
</evidence>
<keyword evidence="5" id="KW-0539">Nucleus</keyword>
<dbReference type="SUPFAM" id="SSF47113">
    <property type="entry name" value="Histone-fold"/>
    <property type="match status" value="1"/>
</dbReference>
<evidence type="ECO:0000256" key="6">
    <source>
        <dbReference type="SAM" id="MobiDB-lite"/>
    </source>
</evidence>
<dbReference type="Gene3D" id="1.10.20.10">
    <property type="entry name" value="Histone, subunit A"/>
    <property type="match status" value="1"/>
</dbReference>
<dbReference type="InterPro" id="IPR009072">
    <property type="entry name" value="Histone-fold"/>
</dbReference>
<feature type="domain" description="TAFH" evidence="7">
    <location>
        <begin position="1"/>
        <end position="63"/>
    </location>
</feature>
<feature type="compositionally biased region" description="Basic residues" evidence="6">
    <location>
        <begin position="230"/>
        <end position="243"/>
    </location>
</feature>
<protein>
    <submittedName>
        <fullName evidence="8">Transcription initiation factor TFIID subunit 4-like protein</fullName>
    </submittedName>
</protein>
<proteinExistence type="inferred from homology"/>
<dbReference type="SUPFAM" id="SSF158553">
    <property type="entry name" value="TAFH domain-like"/>
    <property type="match status" value="1"/>
</dbReference>
<comment type="subcellular location">
    <subcellularLocation>
        <location evidence="1">Nucleus</location>
    </subcellularLocation>
</comment>
<dbReference type="GO" id="GO:0006367">
    <property type="term" value="P:transcription initiation at RNA polymerase II promoter"/>
    <property type="evidence" value="ECO:0007669"/>
    <property type="project" value="TreeGrafter"/>
</dbReference>
<evidence type="ECO:0000256" key="1">
    <source>
        <dbReference type="ARBA" id="ARBA00004123"/>
    </source>
</evidence>
<comment type="caution">
    <text evidence="8">The sequence shown here is derived from an EMBL/GenBank/DDBJ whole genome shotgun (WGS) entry which is preliminary data.</text>
</comment>
<organism evidence="8 9">
    <name type="scientific">Euroglyphus maynei</name>
    <name type="common">Mayne's house dust mite</name>
    <dbReference type="NCBI Taxonomy" id="6958"/>
    <lineage>
        <taxon>Eukaryota</taxon>
        <taxon>Metazoa</taxon>
        <taxon>Ecdysozoa</taxon>
        <taxon>Arthropoda</taxon>
        <taxon>Chelicerata</taxon>
        <taxon>Arachnida</taxon>
        <taxon>Acari</taxon>
        <taxon>Acariformes</taxon>
        <taxon>Sarcoptiformes</taxon>
        <taxon>Astigmata</taxon>
        <taxon>Psoroptidia</taxon>
        <taxon>Analgoidea</taxon>
        <taxon>Pyroglyphidae</taxon>
        <taxon>Pyroglyphinae</taxon>
        <taxon>Euroglyphus</taxon>
    </lineage>
</organism>
<dbReference type="EMBL" id="MUJZ01061463">
    <property type="protein sequence ID" value="OTF71361.1"/>
    <property type="molecule type" value="Genomic_DNA"/>
</dbReference>
<evidence type="ECO:0000313" key="9">
    <source>
        <dbReference type="Proteomes" id="UP000194236"/>
    </source>
</evidence>
<comment type="similarity">
    <text evidence="2">Belongs to the TAF4 family.</text>
</comment>
<dbReference type="GO" id="GO:0003743">
    <property type="term" value="F:translation initiation factor activity"/>
    <property type="evidence" value="ECO:0007669"/>
    <property type="project" value="UniProtKB-KW"/>
</dbReference>
<feature type="region of interest" description="Disordered" evidence="6">
    <location>
        <begin position="259"/>
        <end position="279"/>
    </location>
</feature>
<evidence type="ECO:0000256" key="2">
    <source>
        <dbReference type="ARBA" id="ARBA00006178"/>
    </source>
</evidence>
<dbReference type="InterPro" id="IPR045144">
    <property type="entry name" value="TAF4"/>
</dbReference>
<evidence type="ECO:0000259" key="7">
    <source>
        <dbReference type="PROSITE" id="PS51119"/>
    </source>
</evidence>
<evidence type="ECO:0000256" key="4">
    <source>
        <dbReference type="ARBA" id="ARBA00023163"/>
    </source>
</evidence>
<feature type="non-terminal residue" evidence="8">
    <location>
        <position position="379"/>
    </location>
</feature>
<keyword evidence="8" id="KW-0396">Initiation factor</keyword>
<dbReference type="GO" id="GO:0046982">
    <property type="term" value="F:protein heterodimerization activity"/>
    <property type="evidence" value="ECO:0007669"/>
    <property type="project" value="InterPro"/>
</dbReference>
<dbReference type="Proteomes" id="UP000194236">
    <property type="component" value="Unassembled WGS sequence"/>
</dbReference>
<dbReference type="Gene3D" id="1.20.120.1110">
    <property type="entry name" value="TAFH/NHR1 domain"/>
    <property type="match status" value="1"/>
</dbReference>
<feature type="compositionally biased region" description="Low complexity" evidence="6">
    <location>
        <begin position="203"/>
        <end position="229"/>
    </location>
</feature>
<keyword evidence="8" id="KW-0648">Protein biosynthesis</keyword>
<dbReference type="Pfam" id="PF05236">
    <property type="entry name" value="TAF4"/>
    <property type="match status" value="1"/>
</dbReference>
<dbReference type="CDD" id="cd08045">
    <property type="entry name" value="HFD_TAF4"/>
    <property type="match status" value="1"/>
</dbReference>
<dbReference type="InterPro" id="IPR003894">
    <property type="entry name" value="TAFH_NHR1"/>
</dbReference>
<dbReference type="SMART" id="SM00549">
    <property type="entry name" value="TAFH"/>
    <property type="match status" value="1"/>
</dbReference>
<name>A0A1Y3ASE3_EURMA</name>
<keyword evidence="3" id="KW-0805">Transcription regulation</keyword>
<dbReference type="GO" id="GO:0016251">
    <property type="term" value="F:RNA polymerase II general transcription initiation factor activity"/>
    <property type="evidence" value="ECO:0007669"/>
    <property type="project" value="TreeGrafter"/>
</dbReference>
<dbReference type="InterPro" id="IPR037249">
    <property type="entry name" value="TAFH/NHR1_dom_sf"/>
</dbReference>
<accession>A0A1Y3ASE3</accession>
<dbReference type="GO" id="GO:0005669">
    <property type="term" value="C:transcription factor TFIID complex"/>
    <property type="evidence" value="ECO:0007669"/>
    <property type="project" value="InterPro"/>
</dbReference>
<dbReference type="PANTHER" id="PTHR15138:SF14">
    <property type="entry name" value="TRANSCRIPTION INITIATION FACTOR TFIID SUBUNIT 4"/>
    <property type="match status" value="1"/>
</dbReference>
<evidence type="ECO:0000256" key="3">
    <source>
        <dbReference type="ARBA" id="ARBA00023015"/>
    </source>
</evidence>
<dbReference type="PROSITE" id="PS51119">
    <property type="entry name" value="TAFH"/>
    <property type="match status" value="1"/>
</dbReference>
<evidence type="ECO:0000256" key="5">
    <source>
        <dbReference type="ARBA" id="ARBA00023242"/>
    </source>
</evidence>
<gene>
    <name evidence="8" type="ORF">BLA29_005593</name>
</gene>
<feature type="compositionally biased region" description="Polar residues" evidence="6">
    <location>
        <begin position="177"/>
        <end position="196"/>
    </location>
</feature>
<dbReference type="FunFam" id="1.10.20.10:FF:000015">
    <property type="entry name" value="Transcription initiation factor TFIID subunit 4B"/>
    <property type="match status" value="1"/>
</dbReference>
<keyword evidence="4" id="KW-0804">Transcription</keyword>
<feature type="region of interest" description="Disordered" evidence="6">
    <location>
        <begin position="127"/>
        <end position="243"/>
    </location>
</feature>
<dbReference type="GO" id="GO:0003677">
    <property type="term" value="F:DNA binding"/>
    <property type="evidence" value="ECO:0007669"/>
    <property type="project" value="TreeGrafter"/>
</dbReference>